<sequence>MENQDCLTPRIFANTFPKSGTGLLEQLLWGLPYEKMIRRVVESEEKLEERGIAPGEIVFRHTVHTAEDYDLNSRNEQLLAYLKEHQVKTFFLYRDLRDVCVSNVFYITDIAGPAHPLYTYFTERLHTFEQRLTAVITGVEGLDLGMPDHFRRFAGWLEEPDVCPLAYEDLVGQGRRMHVERMVRYLWDSIAHCGRDQEGVAESMLASVEPGKPQTTFRVGKAGRWRDYFTEEHIRLFKAEAGDLLIRLGYETSYDWD</sequence>
<protein>
    <recommendedName>
        <fullName evidence="1">Sulfotransferase domain-containing protein</fullName>
    </recommendedName>
</protein>
<comment type="caution">
    <text evidence="2">The sequence shown here is derived from an EMBL/GenBank/DDBJ whole genome shotgun (WGS) entry which is preliminary data.</text>
</comment>
<dbReference type="RefSeq" id="WP_111147205.1">
    <property type="nucleotide sequence ID" value="NZ_QKRB01000044.1"/>
</dbReference>
<dbReference type="EMBL" id="QKRB01000044">
    <property type="protein sequence ID" value="PZD95575.1"/>
    <property type="molecule type" value="Genomic_DNA"/>
</dbReference>
<dbReference type="InterPro" id="IPR027417">
    <property type="entry name" value="P-loop_NTPase"/>
</dbReference>
<evidence type="ECO:0000313" key="3">
    <source>
        <dbReference type="Proteomes" id="UP000249522"/>
    </source>
</evidence>
<evidence type="ECO:0000313" key="2">
    <source>
        <dbReference type="EMBL" id="PZD95575.1"/>
    </source>
</evidence>
<dbReference type="GO" id="GO:0008146">
    <property type="term" value="F:sulfotransferase activity"/>
    <property type="evidence" value="ECO:0007669"/>
    <property type="project" value="InterPro"/>
</dbReference>
<dbReference type="AlphaFoldDB" id="A0A2W1LL00"/>
<dbReference type="SUPFAM" id="SSF52540">
    <property type="entry name" value="P-loop containing nucleoside triphosphate hydrolases"/>
    <property type="match status" value="1"/>
</dbReference>
<keyword evidence="3" id="KW-1185">Reference proteome</keyword>
<dbReference type="OrthoDB" id="570215at2"/>
<reference evidence="2 3" key="1">
    <citation type="submission" date="2018-06" db="EMBL/GenBank/DDBJ databases">
        <title>Paenibacillus imtechensis sp. nov.</title>
        <authorList>
            <person name="Pinnaka A.K."/>
            <person name="Singh H."/>
            <person name="Kaur M."/>
        </authorList>
    </citation>
    <scope>NUCLEOTIDE SEQUENCE [LARGE SCALE GENOMIC DNA]</scope>
    <source>
        <strain evidence="2 3">SMB1</strain>
    </source>
</reference>
<organism evidence="2 3">
    <name type="scientific">Paenibacillus sambharensis</name>
    <dbReference type="NCBI Taxonomy" id="1803190"/>
    <lineage>
        <taxon>Bacteria</taxon>
        <taxon>Bacillati</taxon>
        <taxon>Bacillota</taxon>
        <taxon>Bacilli</taxon>
        <taxon>Bacillales</taxon>
        <taxon>Paenibacillaceae</taxon>
        <taxon>Paenibacillus</taxon>
    </lineage>
</organism>
<dbReference type="Proteomes" id="UP000249522">
    <property type="component" value="Unassembled WGS sequence"/>
</dbReference>
<gene>
    <name evidence="2" type="ORF">DNH61_13690</name>
</gene>
<dbReference type="InterPro" id="IPR000863">
    <property type="entry name" value="Sulfotransferase_dom"/>
</dbReference>
<accession>A0A2W1LL00</accession>
<feature type="domain" description="Sulfotransferase" evidence="1">
    <location>
        <begin position="10"/>
        <end position="238"/>
    </location>
</feature>
<dbReference type="Gene3D" id="3.40.50.300">
    <property type="entry name" value="P-loop containing nucleotide triphosphate hydrolases"/>
    <property type="match status" value="1"/>
</dbReference>
<proteinExistence type="predicted"/>
<evidence type="ECO:0000259" key="1">
    <source>
        <dbReference type="Pfam" id="PF00685"/>
    </source>
</evidence>
<name>A0A2W1LL00_9BACL</name>
<dbReference type="Pfam" id="PF00685">
    <property type="entry name" value="Sulfotransfer_1"/>
    <property type="match status" value="1"/>
</dbReference>